<accession>A0A1B7XU89</accession>
<evidence type="ECO:0000256" key="1">
    <source>
        <dbReference type="SAM" id="MobiDB-lite"/>
    </source>
</evidence>
<feature type="compositionally biased region" description="Polar residues" evidence="1">
    <location>
        <begin position="54"/>
        <end position="63"/>
    </location>
</feature>
<dbReference type="VEuPathDB" id="FungiDB:CH63R_12421"/>
<dbReference type="Proteomes" id="UP000092177">
    <property type="component" value="Chromosome 9"/>
</dbReference>
<name>A0A1B7XU89_COLHI</name>
<protein>
    <submittedName>
        <fullName evidence="2">Uncharacterized protein</fullName>
    </submittedName>
</protein>
<gene>
    <name evidence="2" type="ORF">CH63R_12421</name>
</gene>
<dbReference type="EMBL" id="LTAN01000009">
    <property type="protein sequence ID" value="OBR03294.1"/>
    <property type="molecule type" value="Genomic_DNA"/>
</dbReference>
<dbReference type="GeneID" id="28871502"/>
<dbReference type="AlphaFoldDB" id="A0A1B7XU89"/>
<dbReference type="KEGG" id="chig:CH63R_12421"/>
<dbReference type="RefSeq" id="XP_018151812.1">
    <property type="nucleotide sequence ID" value="XM_018307395.1"/>
</dbReference>
<proteinExistence type="predicted"/>
<feature type="region of interest" description="Disordered" evidence="1">
    <location>
        <begin position="18"/>
        <end position="63"/>
    </location>
</feature>
<dbReference type="OrthoDB" id="4836262at2759"/>
<keyword evidence="3" id="KW-1185">Reference proteome</keyword>
<evidence type="ECO:0000313" key="2">
    <source>
        <dbReference type="EMBL" id="OBR03294.1"/>
    </source>
</evidence>
<feature type="compositionally biased region" description="Gly residues" evidence="1">
    <location>
        <begin position="38"/>
        <end position="50"/>
    </location>
</feature>
<organism evidence="2 3">
    <name type="scientific">Colletotrichum higginsianum (strain IMI 349063)</name>
    <name type="common">Crucifer anthracnose fungus</name>
    <dbReference type="NCBI Taxonomy" id="759273"/>
    <lineage>
        <taxon>Eukaryota</taxon>
        <taxon>Fungi</taxon>
        <taxon>Dikarya</taxon>
        <taxon>Ascomycota</taxon>
        <taxon>Pezizomycotina</taxon>
        <taxon>Sordariomycetes</taxon>
        <taxon>Hypocreomycetidae</taxon>
        <taxon>Glomerellales</taxon>
        <taxon>Glomerellaceae</taxon>
        <taxon>Colletotrichum</taxon>
        <taxon>Colletotrichum destructivum species complex</taxon>
    </lineage>
</organism>
<sequence>MTALRSLTIRRLALARPVPRATASPVARQVRWSTSKPGGDGDGDLGGPGGQEPVPSSSGPSQSWPTLAAIAAAGLAVGGYLVHLTGKSKGQGKVMEKGEFDKLAEKVTPRK</sequence>
<comment type="caution">
    <text evidence="2">The sequence shown here is derived from an EMBL/GenBank/DDBJ whole genome shotgun (WGS) entry which is preliminary data.</text>
</comment>
<evidence type="ECO:0000313" key="3">
    <source>
        <dbReference type="Proteomes" id="UP000092177"/>
    </source>
</evidence>
<reference evidence="3" key="1">
    <citation type="journal article" date="2017" name="BMC Genomics">
        <title>Gapless genome assembly of Colletotrichum higginsianum reveals chromosome structure and association of transposable elements with secondary metabolite gene clusters.</title>
        <authorList>
            <person name="Dallery J.-F."/>
            <person name="Lapalu N."/>
            <person name="Zampounis A."/>
            <person name="Pigne S."/>
            <person name="Luyten I."/>
            <person name="Amselem J."/>
            <person name="Wittenberg A.H.J."/>
            <person name="Zhou S."/>
            <person name="de Queiroz M.V."/>
            <person name="Robin G.P."/>
            <person name="Auger A."/>
            <person name="Hainaut M."/>
            <person name="Henrissat B."/>
            <person name="Kim K.-T."/>
            <person name="Lee Y.-H."/>
            <person name="Lespinet O."/>
            <person name="Schwartz D.C."/>
            <person name="Thon M.R."/>
            <person name="O'Connell R.J."/>
        </authorList>
    </citation>
    <scope>NUCLEOTIDE SEQUENCE [LARGE SCALE GENOMIC DNA]</scope>
    <source>
        <strain evidence="3">IMI 349063</strain>
    </source>
</reference>